<dbReference type="RefSeq" id="WP_126704557.1">
    <property type="nucleotide sequence ID" value="NZ_CP034593.1"/>
</dbReference>
<dbReference type="GO" id="GO:0003723">
    <property type="term" value="F:RNA binding"/>
    <property type="evidence" value="ECO:0007669"/>
    <property type="project" value="InterPro"/>
</dbReference>
<dbReference type="FunFam" id="3.40.1280.10:FF:000008">
    <property type="entry name" value="Group 3 RNA methyltransferase TrmH"/>
    <property type="match status" value="1"/>
</dbReference>
<feature type="domain" description="RNA 2-O ribose methyltransferase substrate binding" evidence="5">
    <location>
        <begin position="79"/>
        <end position="155"/>
    </location>
</feature>
<dbReference type="InterPro" id="IPR029028">
    <property type="entry name" value="Alpha/beta_knot_MTases"/>
</dbReference>
<dbReference type="SMART" id="SM00967">
    <property type="entry name" value="SpoU_sub_bind"/>
    <property type="match status" value="1"/>
</dbReference>
<dbReference type="SUPFAM" id="SSF55315">
    <property type="entry name" value="L30e-like"/>
    <property type="match status" value="1"/>
</dbReference>
<dbReference type="Gene3D" id="3.30.1330.30">
    <property type="match status" value="1"/>
</dbReference>
<dbReference type="EMBL" id="CP034593">
    <property type="protein sequence ID" value="AZQ77754.1"/>
    <property type="molecule type" value="Genomic_DNA"/>
</dbReference>
<dbReference type="PANTHER" id="PTHR46429:SF1">
    <property type="entry name" value="23S RRNA (GUANOSINE-2'-O-)-METHYLTRANSFERASE RLMB"/>
    <property type="match status" value="1"/>
</dbReference>
<dbReference type="GO" id="GO:0005829">
    <property type="term" value="C:cytosol"/>
    <property type="evidence" value="ECO:0007669"/>
    <property type="project" value="TreeGrafter"/>
</dbReference>
<dbReference type="KEGG" id="flh:EJ997_10795"/>
<reference evidence="6 7" key="1">
    <citation type="submission" date="2018-12" db="EMBL/GenBank/DDBJ databases">
        <title>Complete genome sequence of Flaviflexus sp. H23T48.</title>
        <authorList>
            <person name="Bae J.-W."/>
            <person name="Lee J.-Y."/>
        </authorList>
    </citation>
    <scope>NUCLEOTIDE SEQUENCE [LARGE SCALE GENOMIC DNA]</scope>
    <source>
        <strain evidence="6 7">H23T48</strain>
    </source>
</reference>
<dbReference type="Gene3D" id="3.40.1280.10">
    <property type="match status" value="1"/>
</dbReference>
<protein>
    <submittedName>
        <fullName evidence="6">23S rRNA (Guanosine(2251)-2'-O)-methyltransferase RlmB</fullName>
    </submittedName>
</protein>
<gene>
    <name evidence="6" type="primary">rlmB</name>
    <name evidence="6" type="ORF">EJ997_10795</name>
</gene>
<dbReference type="Pfam" id="PF08032">
    <property type="entry name" value="SpoU_sub_bind"/>
    <property type="match status" value="1"/>
</dbReference>
<dbReference type="AlphaFoldDB" id="A0A3S9PZJ3"/>
<dbReference type="Proteomes" id="UP000280344">
    <property type="component" value="Chromosome"/>
</dbReference>
<dbReference type="InterPro" id="IPR029026">
    <property type="entry name" value="tRNA_m1G_MTases_N"/>
</dbReference>
<dbReference type="InterPro" id="IPR004441">
    <property type="entry name" value="rRNA_MeTrfase_TrmH"/>
</dbReference>
<dbReference type="PANTHER" id="PTHR46429">
    <property type="entry name" value="23S RRNA (GUANOSINE-2'-O-)-METHYLTRANSFERASE RLMB"/>
    <property type="match status" value="1"/>
</dbReference>
<organism evidence="6 7">
    <name type="scientific">Flaviflexus ciconiae</name>
    <dbReference type="NCBI Taxonomy" id="2496867"/>
    <lineage>
        <taxon>Bacteria</taxon>
        <taxon>Bacillati</taxon>
        <taxon>Actinomycetota</taxon>
        <taxon>Actinomycetes</taxon>
        <taxon>Actinomycetales</taxon>
        <taxon>Actinomycetaceae</taxon>
        <taxon>Flaviflexus</taxon>
    </lineage>
</organism>
<sequence>MSNHRPANKKGPKVGSGGVRRRRLEGRGPTPKAEDREYHVAHAKKKAREAEEKRQEAIKLARAGGKLPAYLKLEAGHELISGRNPVLEAVRAGVPLTRVFVVPGGTVDERMEEAARTAAGRGAPVVEVSRGHLDTMTEKAAHQGIAIEVPPYDYTDIDTVVSDIAEADKTGLILALDSITDPHNLGAVLRSASAFNADAVLITERRSAGVNGTVWKVSAGAAARVPVARETNLVRTLDHLKSNGYFVVGLAGEGDVMLDDLELADMPLVLVTGSEGKGLSRLVRETCDQVCSIPISGEMESLNAAVATGIALYEVDRRRRKATA</sequence>
<evidence type="ECO:0000256" key="1">
    <source>
        <dbReference type="ARBA" id="ARBA00007228"/>
    </source>
</evidence>
<proteinExistence type="inferred from homology"/>
<keyword evidence="2 6" id="KW-0489">Methyltransferase</keyword>
<dbReference type="NCBIfam" id="TIGR00186">
    <property type="entry name" value="rRNA_methyl_3"/>
    <property type="match status" value="1"/>
</dbReference>
<dbReference type="InterPro" id="IPR013123">
    <property type="entry name" value="SpoU_subst-bd"/>
</dbReference>
<feature type="compositionally biased region" description="Basic residues" evidence="4">
    <location>
        <begin position="1"/>
        <end position="12"/>
    </location>
</feature>
<dbReference type="SUPFAM" id="SSF75217">
    <property type="entry name" value="alpha/beta knot"/>
    <property type="match status" value="1"/>
</dbReference>
<dbReference type="Pfam" id="PF00588">
    <property type="entry name" value="SpoU_methylase"/>
    <property type="match status" value="1"/>
</dbReference>
<dbReference type="InterPro" id="IPR029064">
    <property type="entry name" value="Ribosomal_eL30-like_sf"/>
</dbReference>
<evidence type="ECO:0000313" key="7">
    <source>
        <dbReference type="Proteomes" id="UP000280344"/>
    </source>
</evidence>
<comment type="similarity">
    <text evidence="1">Belongs to the class IV-like SAM-binding methyltransferase superfamily. RNA methyltransferase TrmH family.</text>
</comment>
<evidence type="ECO:0000256" key="2">
    <source>
        <dbReference type="ARBA" id="ARBA00022603"/>
    </source>
</evidence>
<dbReference type="OrthoDB" id="9785673at2"/>
<evidence type="ECO:0000259" key="5">
    <source>
        <dbReference type="SMART" id="SM00967"/>
    </source>
</evidence>
<evidence type="ECO:0000256" key="4">
    <source>
        <dbReference type="SAM" id="MobiDB-lite"/>
    </source>
</evidence>
<dbReference type="GO" id="GO:0008173">
    <property type="term" value="F:RNA methyltransferase activity"/>
    <property type="evidence" value="ECO:0007669"/>
    <property type="project" value="InterPro"/>
</dbReference>
<dbReference type="InterPro" id="IPR001537">
    <property type="entry name" value="SpoU_MeTrfase"/>
</dbReference>
<evidence type="ECO:0000313" key="6">
    <source>
        <dbReference type="EMBL" id="AZQ77754.1"/>
    </source>
</evidence>
<evidence type="ECO:0000256" key="3">
    <source>
        <dbReference type="ARBA" id="ARBA00022679"/>
    </source>
</evidence>
<dbReference type="GO" id="GO:0006396">
    <property type="term" value="P:RNA processing"/>
    <property type="evidence" value="ECO:0007669"/>
    <property type="project" value="InterPro"/>
</dbReference>
<dbReference type="GO" id="GO:0032259">
    <property type="term" value="P:methylation"/>
    <property type="evidence" value="ECO:0007669"/>
    <property type="project" value="UniProtKB-KW"/>
</dbReference>
<name>A0A3S9PZJ3_9ACTO</name>
<feature type="region of interest" description="Disordered" evidence="4">
    <location>
        <begin position="1"/>
        <end position="53"/>
    </location>
</feature>
<dbReference type="CDD" id="cd18103">
    <property type="entry name" value="SpoU-like_RlmB"/>
    <property type="match status" value="1"/>
</dbReference>
<accession>A0A3S9PZJ3</accession>
<keyword evidence="3 6" id="KW-0808">Transferase</keyword>
<keyword evidence="7" id="KW-1185">Reference proteome</keyword>